<evidence type="ECO:0000256" key="5">
    <source>
        <dbReference type="ARBA" id="ARBA00023157"/>
    </source>
</evidence>
<feature type="chain" id="PRO_5042972176" description="Phytocyanin domain-containing protein" evidence="10">
    <location>
        <begin position="23"/>
        <end position="175"/>
    </location>
</feature>
<dbReference type="GO" id="GO:0009055">
    <property type="term" value="F:electron transfer activity"/>
    <property type="evidence" value="ECO:0007669"/>
    <property type="project" value="InterPro"/>
</dbReference>
<evidence type="ECO:0000256" key="3">
    <source>
        <dbReference type="ARBA" id="ARBA00022729"/>
    </source>
</evidence>
<comment type="subcellular location">
    <subcellularLocation>
        <location evidence="9">Endomembrane system</location>
        <topology evidence="9">Lipid-anchor</topology>
    </subcellularLocation>
    <subcellularLocation>
        <location evidence="1">Membrane</location>
        <topology evidence="1">Lipid-anchor</topology>
        <topology evidence="1">GPI-anchor</topology>
    </subcellularLocation>
</comment>
<dbReference type="GO" id="GO:0012505">
    <property type="term" value="C:endomembrane system"/>
    <property type="evidence" value="ECO:0007669"/>
    <property type="project" value="UniProtKB-SubCell"/>
</dbReference>
<dbReference type="InterPro" id="IPR041846">
    <property type="entry name" value="ENL_dom"/>
</dbReference>
<evidence type="ECO:0000256" key="10">
    <source>
        <dbReference type="SAM" id="SignalP"/>
    </source>
</evidence>
<proteinExistence type="inferred from homology"/>
<dbReference type="PROSITE" id="PS51485">
    <property type="entry name" value="PHYTOCYANIN"/>
    <property type="match status" value="1"/>
</dbReference>
<keyword evidence="7" id="KW-0449">Lipoprotein</keyword>
<reference evidence="12 13" key="1">
    <citation type="submission" date="2024-01" db="EMBL/GenBank/DDBJ databases">
        <title>Genome assemblies of Stephania.</title>
        <authorList>
            <person name="Yang L."/>
        </authorList>
    </citation>
    <scope>NUCLEOTIDE SEQUENCE [LARGE SCALE GENOMIC DNA]</scope>
    <source>
        <strain evidence="12">JXDWG</strain>
        <tissue evidence="12">Leaf</tissue>
    </source>
</reference>
<evidence type="ECO:0000256" key="4">
    <source>
        <dbReference type="ARBA" id="ARBA00023136"/>
    </source>
</evidence>
<keyword evidence="4" id="KW-0472">Membrane</keyword>
<dbReference type="GO" id="GO:0098552">
    <property type="term" value="C:side of membrane"/>
    <property type="evidence" value="ECO:0007669"/>
    <property type="project" value="UniProtKB-KW"/>
</dbReference>
<accession>A0AAP0KE44</accession>
<evidence type="ECO:0000256" key="9">
    <source>
        <dbReference type="ARBA" id="ARBA00037868"/>
    </source>
</evidence>
<dbReference type="SUPFAM" id="SSF49503">
    <property type="entry name" value="Cupredoxins"/>
    <property type="match status" value="1"/>
</dbReference>
<comment type="caution">
    <text evidence="12">The sequence shown here is derived from an EMBL/GenBank/DDBJ whole genome shotgun (WGS) entry which is preliminary data.</text>
</comment>
<evidence type="ECO:0000256" key="8">
    <source>
        <dbReference type="ARBA" id="ARBA00035011"/>
    </source>
</evidence>
<dbReference type="GO" id="GO:0005886">
    <property type="term" value="C:plasma membrane"/>
    <property type="evidence" value="ECO:0007669"/>
    <property type="project" value="TreeGrafter"/>
</dbReference>
<evidence type="ECO:0000313" key="12">
    <source>
        <dbReference type="EMBL" id="KAK9149849.1"/>
    </source>
</evidence>
<dbReference type="Pfam" id="PF02298">
    <property type="entry name" value="Cu_bind_like"/>
    <property type="match status" value="1"/>
</dbReference>
<keyword evidence="2" id="KW-0336">GPI-anchor</keyword>
<dbReference type="InterPro" id="IPR039391">
    <property type="entry name" value="Phytocyanin-like"/>
</dbReference>
<dbReference type="PANTHER" id="PTHR33021:SF197">
    <property type="entry name" value="EARLY NODULIN-LIKE PROTEIN 13"/>
    <property type="match status" value="1"/>
</dbReference>
<gene>
    <name evidence="12" type="ORF">Scep_008606</name>
</gene>
<dbReference type="PANTHER" id="PTHR33021">
    <property type="entry name" value="BLUE COPPER PROTEIN"/>
    <property type="match status" value="1"/>
</dbReference>
<dbReference type="InterPro" id="IPR003245">
    <property type="entry name" value="Phytocyanin_dom"/>
</dbReference>
<evidence type="ECO:0000256" key="2">
    <source>
        <dbReference type="ARBA" id="ARBA00022622"/>
    </source>
</evidence>
<name>A0AAP0KE44_9MAGN</name>
<evidence type="ECO:0000256" key="7">
    <source>
        <dbReference type="ARBA" id="ARBA00023288"/>
    </source>
</evidence>
<evidence type="ECO:0000259" key="11">
    <source>
        <dbReference type="PROSITE" id="PS51485"/>
    </source>
</evidence>
<dbReference type="Gene3D" id="2.60.40.420">
    <property type="entry name" value="Cupredoxins - blue copper proteins"/>
    <property type="match status" value="1"/>
</dbReference>
<evidence type="ECO:0000256" key="1">
    <source>
        <dbReference type="ARBA" id="ARBA00004589"/>
    </source>
</evidence>
<evidence type="ECO:0000313" key="13">
    <source>
        <dbReference type="Proteomes" id="UP001419268"/>
    </source>
</evidence>
<keyword evidence="13" id="KW-1185">Reference proteome</keyword>
<organism evidence="12 13">
    <name type="scientific">Stephania cephalantha</name>
    <dbReference type="NCBI Taxonomy" id="152367"/>
    <lineage>
        <taxon>Eukaryota</taxon>
        <taxon>Viridiplantae</taxon>
        <taxon>Streptophyta</taxon>
        <taxon>Embryophyta</taxon>
        <taxon>Tracheophyta</taxon>
        <taxon>Spermatophyta</taxon>
        <taxon>Magnoliopsida</taxon>
        <taxon>Ranunculales</taxon>
        <taxon>Menispermaceae</taxon>
        <taxon>Menispermoideae</taxon>
        <taxon>Cissampelideae</taxon>
        <taxon>Stephania</taxon>
    </lineage>
</organism>
<dbReference type="Proteomes" id="UP001419268">
    <property type="component" value="Unassembled WGS sequence"/>
</dbReference>
<dbReference type="CDD" id="cd11019">
    <property type="entry name" value="OsENODL1_like"/>
    <property type="match status" value="1"/>
</dbReference>
<comment type="similarity">
    <text evidence="8">Belongs to the early nodulin-like (ENODL) family.</text>
</comment>
<protein>
    <recommendedName>
        <fullName evidence="11">Phytocyanin domain-containing protein</fullName>
    </recommendedName>
</protein>
<evidence type="ECO:0000256" key="6">
    <source>
        <dbReference type="ARBA" id="ARBA00023180"/>
    </source>
</evidence>
<dbReference type="InterPro" id="IPR008972">
    <property type="entry name" value="Cupredoxin"/>
</dbReference>
<sequence>MASSTVSLALLLVFFTFSFSEAKEFLVSSWEVSSSEPDRLNKWAESSRFQVGDYLVWKYDGKKDSVLQVSRGDYLNCNTKSPIEEHKDGNTTVRLDRSGPFYFISGADGHCQKGQRLIVVVMSHGARSGFMGITPAPSPMEIDGPAVAPTSGALGLKRDGYCLVVLASLLGLLLV</sequence>
<feature type="domain" description="Phytocyanin" evidence="11">
    <location>
        <begin position="23"/>
        <end position="123"/>
    </location>
</feature>
<dbReference type="EMBL" id="JBBNAG010000003">
    <property type="protein sequence ID" value="KAK9149849.1"/>
    <property type="molecule type" value="Genomic_DNA"/>
</dbReference>
<dbReference type="FunFam" id="2.60.40.420:FF:000010">
    <property type="entry name" value="Early nodulin-like protein 1"/>
    <property type="match status" value="1"/>
</dbReference>
<dbReference type="AlphaFoldDB" id="A0AAP0KE44"/>
<keyword evidence="6" id="KW-0325">Glycoprotein</keyword>
<feature type="signal peptide" evidence="10">
    <location>
        <begin position="1"/>
        <end position="22"/>
    </location>
</feature>
<keyword evidence="3 10" id="KW-0732">Signal</keyword>
<keyword evidence="5" id="KW-1015">Disulfide bond</keyword>